<dbReference type="Gene3D" id="1.10.3210.10">
    <property type="entry name" value="Hypothetical protein af1432"/>
    <property type="match status" value="2"/>
</dbReference>
<accession>B0VH63</accession>
<dbReference type="Pfam" id="PF13487">
    <property type="entry name" value="HD_5"/>
    <property type="match status" value="1"/>
</dbReference>
<dbReference type="Gene3D" id="3.30.450.40">
    <property type="match status" value="1"/>
</dbReference>
<dbReference type="InterPro" id="IPR029016">
    <property type="entry name" value="GAF-like_dom_sf"/>
</dbReference>
<dbReference type="PROSITE" id="PS51832">
    <property type="entry name" value="HD_GYP"/>
    <property type="match status" value="2"/>
</dbReference>
<dbReference type="eggNOG" id="COG2203">
    <property type="taxonomic scope" value="Bacteria"/>
</dbReference>
<dbReference type="InterPro" id="IPR003018">
    <property type="entry name" value="GAF"/>
</dbReference>
<name>B0VH63_CLOAI</name>
<dbReference type="PANTHER" id="PTHR43155">
    <property type="entry name" value="CYCLIC DI-GMP PHOSPHODIESTERASE PA4108-RELATED"/>
    <property type="match status" value="1"/>
</dbReference>
<dbReference type="STRING" id="459349.CLOAM0796"/>
<evidence type="ECO:0000313" key="2">
    <source>
        <dbReference type="EMBL" id="CAO80678.1"/>
    </source>
</evidence>
<dbReference type="SUPFAM" id="SSF55781">
    <property type="entry name" value="GAF domain-like"/>
    <property type="match status" value="1"/>
</dbReference>
<proteinExistence type="predicted"/>
<dbReference type="PANTHER" id="PTHR43155:SF2">
    <property type="entry name" value="CYCLIC DI-GMP PHOSPHODIESTERASE PA4108"/>
    <property type="match status" value="1"/>
</dbReference>
<dbReference type="Pfam" id="PF01590">
    <property type="entry name" value="GAF"/>
    <property type="match status" value="1"/>
</dbReference>
<dbReference type="EMBL" id="CU466930">
    <property type="protein sequence ID" value="CAO80678.1"/>
    <property type="molecule type" value="Genomic_DNA"/>
</dbReference>
<dbReference type="RefSeq" id="WP_015424537.1">
    <property type="nucleotide sequence ID" value="NC_020449.1"/>
</dbReference>
<sequence length="563" mass="64475">MSYNFSSNYQINKMLNSVVESITNLAEEQLLHIQRLTRIGESLSSETDLDKIFDMILEEGISFTRADAATIYTVNEDATKLQFEIVYNATLNLRKGGTRGPVNWKSIDLYDEKGNPVDNKIVTNVYHHKQSLCFADVYKAEGYDVSGTMKTDRENNYRCKSMLTIPLKNHEDTVLGVIQFINAMDEEGNIVSFTDEHKTMLSSLASQAAIALSNKKLIENLEELLNQFIRSIAGAIERKSKYSSNHITRVAMLTEMIATKINEKGEKYFPGRKFSENELKELSMAGWMHDVGKIVTPEAIMDKSTKLETICDRIELVKLRLEKLELLLTCLQLKLKEDEFADFIHQNIDSELEPADFRNYLANITNFLINVNVGKEFVDKADLEKVEKLGKINFEYEGKRYFIFTEDEKKNMQISGRGTFTPEEMKIMQDHVAITWEMLSQLSFPKKYENVAFYAATHHEALNGKGYPNGYTAEKLPLQSRILAVADIFEALTASDRPYKTAKTLSESLNIMGYMVKEGHLDKDLVNFFLDSGLYKEYADRFMNKEYIDEVNIDSIKAIYTNQ</sequence>
<reference evidence="2 3" key="1">
    <citation type="journal article" date="2008" name="J. Bacteriol.">
        <title>'Candidatus Cloacamonas acidaminovorans': genome sequence reconstruction provides a first glimpse of a new bacterial division.</title>
        <authorList>
            <person name="Pelletier E."/>
            <person name="Kreimeyer A."/>
            <person name="Bocs S."/>
            <person name="Rouy Z."/>
            <person name="Gyapay G."/>
            <person name="Chouari R."/>
            <person name="Riviere D."/>
            <person name="Ganesan A."/>
            <person name="Daegelen P."/>
            <person name="Sghir A."/>
            <person name="Cohen G.N."/>
            <person name="Medigue C."/>
            <person name="Weissenbach J."/>
            <person name="Le Paslier D."/>
        </authorList>
    </citation>
    <scope>NUCLEOTIDE SEQUENCE [LARGE SCALE GENOMIC DNA]</scope>
    <source>
        <strain evidence="3">Evry</strain>
    </source>
</reference>
<dbReference type="AlphaFoldDB" id="B0VH63"/>
<feature type="domain" description="HD-GYP" evidence="1">
    <location>
        <begin position="221"/>
        <end position="308"/>
    </location>
</feature>
<evidence type="ECO:0000259" key="1">
    <source>
        <dbReference type="PROSITE" id="PS51832"/>
    </source>
</evidence>
<evidence type="ECO:0000313" key="3">
    <source>
        <dbReference type="Proteomes" id="UP000002019"/>
    </source>
</evidence>
<protein>
    <submittedName>
        <fullName evidence="2">Metal dependent phosphohydrolase</fullName>
    </submittedName>
</protein>
<dbReference type="SUPFAM" id="SSF109604">
    <property type="entry name" value="HD-domain/PDEase-like"/>
    <property type="match status" value="1"/>
</dbReference>
<gene>
    <name evidence="2" type="ordered locus">CLOAM0796</name>
</gene>
<dbReference type="InterPro" id="IPR037522">
    <property type="entry name" value="HD_GYP_dom"/>
</dbReference>
<dbReference type="InterPro" id="IPR006674">
    <property type="entry name" value="HD_domain"/>
</dbReference>
<dbReference type="InterPro" id="IPR003607">
    <property type="entry name" value="HD/PDEase_dom"/>
</dbReference>
<dbReference type="Pfam" id="PF01966">
    <property type="entry name" value="HD"/>
    <property type="match status" value="1"/>
</dbReference>
<dbReference type="CDD" id="cd00077">
    <property type="entry name" value="HDc"/>
    <property type="match status" value="1"/>
</dbReference>
<keyword evidence="3" id="KW-1185">Reference proteome</keyword>
<dbReference type="SMART" id="SM00065">
    <property type="entry name" value="GAF"/>
    <property type="match status" value="1"/>
</dbReference>
<dbReference type="SMART" id="SM00471">
    <property type="entry name" value="HDc"/>
    <property type="match status" value="1"/>
</dbReference>
<dbReference type="KEGG" id="caci:CLOAM0796"/>
<dbReference type="Proteomes" id="UP000002019">
    <property type="component" value="Chromosome"/>
</dbReference>
<dbReference type="HOGENOM" id="CLU_000445_92_13_0"/>
<organism evidence="2 3">
    <name type="scientific">Cloacimonas acidaminovorans (strain Evry)</name>
    <dbReference type="NCBI Taxonomy" id="459349"/>
    <lineage>
        <taxon>Bacteria</taxon>
        <taxon>Pseudomonadati</taxon>
        <taxon>Candidatus Cloacimonadota</taxon>
        <taxon>Candidatus Cloacimonadia</taxon>
        <taxon>Candidatus Cloacimonadales</taxon>
        <taxon>Candidatus Cloacimonadaceae</taxon>
        <taxon>Candidatus Cloacimonas</taxon>
    </lineage>
</organism>
<dbReference type="OrthoDB" id="9759601at2"/>
<feature type="domain" description="HD-GYP" evidence="1">
    <location>
        <begin position="335"/>
        <end position="544"/>
    </location>
</feature>
<dbReference type="eggNOG" id="COG2206">
    <property type="taxonomic scope" value="Bacteria"/>
</dbReference>
<dbReference type="GO" id="GO:0016787">
    <property type="term" value="F:hydrolase activity"/>
    <property type="evidence" value="ECO:0007669"/>
    <property type="project" value="UniProtKB-KW"/>
</dbReference>